<gene>
    <name evidence="1" type="ORF">A4H97_04735</name>
</gene>
<organism evidence="1 2">
    <name type="scientific">Niastella yeongjuensis</name>
    <dbReference type="NCBI Taxonomy" id="354355"/>
    <lineage>
        <taxon>Bacteria</taxon>
        <taxon>Pseudomonadati</taxon>
        <taxon>Bacteroidota</taxon>
        <taxon>Chitinophagia</taxon>
        <taxon>Chitinophagales</taxon>
        <taxon>Chitinophagaceae</taxon>
        <taxon>Niastella</taxon>
    </lineage>
</organism>
<dbReference type="AlphaFoldDB" id="A0A1V9ELA8"/>
<sequence length="184" mass="21437">MNTSEFDENVVYTLRIELLDGKSLLYAIDAENKQYLINNLRLNADGSYQEDKLSFLWFETTYNRQVVINVKSIVRVLFGVDPAVTDYRDNFQVGSNPLPQAIVYHTGNTPENNSQKTPLLYFSLNEGCLASFELELEGKQRLRQFINLIDENGEESFIPMVQIMVMEFDQQLFYGEEEEYEEEE</sequence>
<dbReference type="RefSeq" id="WP_081200839.1">
    <property type="nucleotide sequence ID" value="NZ_FOCZ01000002.1"/>
</dbReference>
<protein>
    <submittedName>
        <fullName evidence="1">Uncharacterized protein</fullName>
    </submittedName>
</protein>
<dbReference type="Proteomes" id="UP000192610">
    <property type="component" value="Unassembled WGS sequence"/>
</dbReference>
<keyword evidence="2" id="KW-1185">Reference proteome</keyword>
<accession>A0A1V9ELA8</accession>
<name>A0A1V9ELA8_9BACT</name>
<comment type="caution">
    <text evidence="1">The sequence shown here is derived from an EMBL/GenBank/DDBJ whole genome shotgun (WGS) entry which is preliminary data.</text>
</comment>
<evidence type="ECO:0000313" key="1">
    <source>
        <dbReference type="EMBL" id="OQP46832.1"/>
    </source>
</evidence>
<dbReference type="OrthoDB" id="9894502at2"/>
<evidence type="ECO:0000313" key="2">
    <source>
        <dbReference type="Proteomes" id="UP000192610"/>
    </source>
</evidence>
<dbReference type="EMBL" id="LVXG01000023">
    <property type="protein sequence ID" value="OQP46832.1"/>
    <property type="molecule type" value="Genomic_DNA"/>
</dbReference>
<dbReference type="STRING" id="354355.SAMN05660816_00970"/>
<reference evidence="2" key="1">
    <citation type="submission" date="2016-04" db="EMBL/GenBank/DDBJ databases">
        <authorList>
            <person name="Chen L."/>
            <person name="Zhuang W."/>
            <person name="Wang G."/>
        </authorList>
    </citation>
    <scope>NUCLEOTIDE SEQUENCE [LARGE SCALE GENOMIC DNA]</scope>
    <source>
        <strain evidence="2">17621</strain>
    </source>
</reference>
<proteinExistence type="predicted"/>